<evidence type="ECO:0000256" key="2">
    <source>
        <dbReference type="ARBA" id="ARBA00022679"/>
    </source>
</evidence>
<name>A0A317ED52_9PROT</name>
<evidence type="ECO:0000313" key="8">
    <source>
        <dbReference type="Proteomes" id="UP000245461"/>
    </source>
</evidence>
<dbReference type="InterPro" id="IPR004625">
    <property type="entry name" value="PyrdxlKinase"/>
</dbReference>
<accession>A0A317ED52</accession>
<dbReference type="AlphaFoldDB" id="A0A317ED52"/>
<comment type="caution">
    <text evidence="7">The sequence shown here is derived from an EMBL/GenBank/DDBJ whole genome shotgun (WGS) entry which is preliminary data.</text>
</comment>
<dbReference type="NCBIfam" id="TIGR00687">
    <property type="entry name" value="pyridox_kin"/>
    <property type="match status" value="1"/>
</dbReference>
<dbReference type="Gene3D" id="3.40.1190.20">
    <property type="match status" value="1"/>
</dbReference>
<evidence type="ECO:0000256" key="3">
    <source>
        <dbReference type="ARBA" id="ARBA00022741"/>
    </source>
</evidence>
<dbReference type="Proteomes" id="UP000245461">
    <property type="component" value="Unassembled WGS sequence"/>
</dbReference>
<dbReference type="SUPFAM" id="SSF53613">
    <property type="entry name" value="Ribokinase-like"/>
    <property type="match status" value="1"/>
</dbReference>
<evidence type="ECO:0000313" key="7">
    <source>
        <dbReference type="EMBL" id="PWR24196.1"/>
    </source>
</evidence>
<dbReference type="CDD" id="cd01173">
    <property type="entry name" value="pyridoxal_pyridoxamine_kinase"/>
    <property type="match status" value="1"/>
</dbReference>
<dbReference type="InterPro" id="IPR029056">
    <property type="entry name" value="Ribokinase-like"/>
</dbReference>
<sequence>MMRPPSVPTVLSFQSRVAAGHVGSAAASPVLQMLGCEVIEVPTVILSAHPGHGRPGGGALPAALLDGIVDGLERVGRLDGIDGVIVGYLGTVENGAVAARAVERVRARNPKTSVLVDPVIGDRDGGRYVADGILECFRDRLIPLADIVKPNHFELEALTGRPVATLDEAAGALEALKVPFPLVTSLDWGGDLATLALIGGRRLMARTKPVALPPHGLGDTLAAVLMAHLVRGLAAEAALARAIGAVEALIGASRALGLDELPLVAAAPLVTHGPPRPLVPV</sequence>
<evidence type="ECO:0000256" key="1">
    <source>
        <dbReference type="ARBA" id="ARBA00012104"/>
    </source>
</evidence>
<dbReference type="RefSeq" id="WP_109904784.1">
    <property type="nucleotide sequence ID" value="NZ_QGLE01000004.1"/>
</dbReference>
<dbReference type="InterPro" id="IPR013749">
    <property type="entry name" value="PM/HMP-P_kinase-1"/>
</dbReference>
<evidence type="ECO:0000256" key="4">
    <source>
        <dbReference type="ARBA" id="ARBA00022777"/>
    </source>
</evidence>
<reference evidence="7 8" key="1">
    <citation type="submission" date="2018-05" db="EMBL/GenBank/DDBJ databases">
        <title>Zavarzinia sp. HR-AS.</title>
        <authorList>
            <person name="Lee Y."/>
            <person name="Jeon C.O."/>
        </authorList>
    </citation>
    <scope>NUCLEOTIDE SEQUENCE [LARGE SCALE GENOMIC DNA]</scope>
    <source>
        <strain evidence="7 8">HR-AS</strain>
    </source>
</reference>
<keyword evidence="4 7" id="KW-0418">Kinase</keyword>
<dbReference type="EC" id="2.7.1.35" evidence="1"/>
<dbReference type="Pfam" id="PF08543">
    <property type="entry name" value="Phos_pyr_kin"/>
    <property type="match status" value="1"/>
</dbReference>
<dbReference type="EMBL" id="QGLE01000004">
    <property type="protein sequence ID" value="PWR24196.1"/>
    <property type="molecule type" value="Genomic_DNA"/>
</dbReference>
<evidence type="ECO:0000259" key="6">
    <source>
        <dbReference type="Pfam" id="PF08543"/>
    </source>
</evidence>
<dbReference type="GO" id="GO:0005829">
    <property type="term" value="C:cytosol"/>
    <property type="evidence" value="ECO:0007669"/>
    <property type="project" value="TreeGrafter"/>
</dbReference>
<protein>
    <recommendedName>
        <fullName evidence="1">pyridoxal kinase</fullName>
        <ecNumber evidence="1">2.7.1.35</ecNumber>
    </recommendedName>
</protein>
<feature type="domain" description="Pyridoxamine kinase/Phosphomethylpyrimidine kinase" evidence="6">
    <location>
        <begin position="86"/>
        <end position="257"/>
    </location>
</feature>
<keyword evidence="8" id="KW-1185">Reference proteome</keyword>
<keyword evidence="5" id="KW-0067">ATP-binding</keyword>
<dbReference type="PANTHER" id="PTHR10534:SF2">
    <property type="entry name" value="PYRIDOXAL KINASE"/>
    <property type="match status" value="1"/>
</dbReference>
<evidence type="ECO:0000256" key="5">
    <source>
        <dbReference type="ARBA" id="ARBA00022840"/>
    </source>
</evidence>
<dbReference type="PANTHER" id="PTHR10534">
    <property type="entry name" value="PYRIDOXAL KINASE"/>
    <property type="match status" value="1"/>
</dbReference>
<organism evidence="7 8">
    <name type="scientific">Zavarzinia aquatilis</name>
    <dbReference type="NCBI Taxonomy" id="2211142"/>
    <lineage>
        <taxon>Bacteria</taxon>
        <taxon>Pseudomonadati</taxon>
        <taxon>Pseudomonadota</taxon>
        <taxon>Alphaproteobacteria</taxon>
        <taxon>Rhodospirillales</taxon>
        <taxon>Zavarziniaceae</taxon>
        <taxon>Zavarzinia</taxon>
    </lineage>
</organism>
<keyword evidence="2" id="KW-0808">Transferase</keyword>
<gene>
    <name evidence="7" type="ORF">DKG74_08745</name>
</gene>
<keyword evidence="3" id="KW-0547">Nucleotide-binding</keyword>
<dbReference type="GO" id="GO:0008478">
    <property type="term" value="F:pyridoxal kinase activity"/>
    <property type="evidence" value="ECO:0007669"/>
    <property type="project" value="UniProtKB-EC"/>
</dbReference>
<dbReference type="GO" id="GO:0009443">
    <property type="term" value="P:pyridoxal 5'-phosphate salvage"/>
    <property type="evidence" value="ECO:0007669"/>
    <property type="project" value="InterPro"/>
</dbReference>
<dbReference type="OrthoDB" id="9800808at2"/>
<dbReference type="GO" id="GO:0005524">
    <property type="term" value="F:ATP binding"/>
    <property type="evidence" value="ECO:0007669"/>
    <property type="project" value="UniProtKB-KW"/>
</dbReference>
<proteinExistence type="predicted"/>